<dbReference type="Pfam" id="PF13338">
    <property type="entry name" value="AbiEi_4"/>
    <property type="match status" value="1"/>
</dbReference>
<reference evidence="2 3" key="1">
    <citation type="journal article" date="2018" name="Elife">
        <title>Discovery and characterization of a prevalent human gut bacterial enzyme sufficient for the inactivation of a family of plant toxins.</title>
        <authorList>
            <person name="Koppel N."/>
            <person name="Bisanz J.E."/>
            <person name="Pandelia M.E."/>
            <person name="Turnbaugh P.J."/>
            <person name="Balskus E.P."/>
        </authorList>
    </citation>
    <scope>NUCLEOTIDE SEQUENCE [LARGE SCALE GENOMIC DNA]</scope>
    <source>
        <strain evidence="3">anaerobia AP69FAA</strain>
    </source>
</reference>
<protein>
    <recommendedName>
        <fullName evidence="1">AbiEi antitoxin N-terminal domain-containing protein</fullName>
    </recommendedName>
</protein>
<feature type="domain" description="AbiEi antitoxin N-terminal" evidence="1">
    <location>
        <begin position="9"/>
        <end position="54"/>
    </location>
</feature>
<organism evidence="2 3">
    <name type="scientific">Senegalimassilia anaerobia</name>
    <dbReference type="NCBI Taxonomy" id="1473216"/>
    <lineage>
        <taxon>Bacteria</taxon>
        <taxon>Bacillati</taxon>
        <taxon>Actinomycetota</taxon>
        <taxon>Coriobacteriia</taxon>
        <taxon>Coriobacteriales</taxon>
        <taxon>Coriobacteriaceae</taxon>
        <taxon>Senegalimassilia</taxon>
    </lineage>
</organism>
<dbReference type="AlphaFoldDB" id="A0A369L9E1"/>
<dbReference type="RefSeq" id="WP_114621048.1">
    <property type="nucleotide sequence ID" value="NZ_PPTP01000007.1"/>
</dbReference>
<keyword evidence="3" id="KW-1185">Reference proteome</keyword>
<name>A0A369L9E1_9ACTN</name>
<comment type="caution">
    <text evidence="2">The sequence shown here is derived from an EMBL/GenBank/DDBJ whole genome shotgun (WGS) entry which is preliminary data.</text>
</comment>
<dbReference type="EMBL" id="PPTP01000007">
    <property type="protein sequence ID" value="RDB54806.1"/>
    <property type="molecule type" value="Genomic_DNA"/>
</dbReference>
<gene>
    <name evidence="2" type="ORF">C1880_08125</name>
</gene>
<dbReference type="STRING" id="1034345.GCA_000236865_01540"/>
<accession>A0A369L9E1</accession>
<evidence type="ECO:0000313" key="2">
    <source>
        <dbReference type="EMBL" id="RDB54806.1"/>
    </source>
</evidence>
<evidence type="ECO:0000313" key="3">
    <source>
        <dbReference type="Proteomes" id="UP000253792"/>
    </source>
</evidence>
<sequence>MTKRNHISAILELAESEGVFTTAQAARLGIPRDALHDACTSGLLERIAHGAYRLMGSGSSETDELVALWKLTNPKLFAHERLVKWDGICIGGSSAAYLNDMGDLNLSPYRIYSGKRINSRSPFARFGVRHVSRRDVSFEQGIPVTRPERTVFDLMLDREDPSLVADALRDAVFSSGGFDFARLEEMLAGKFGKAKGNSLLKALLADSGIPEGTIR</sequence>
<dbReference type="InterPro" id="IPR025159">
    <property type="entry name" value="AbiEi_N"/>
</dbReference>
<dbReference type="Proteomes" id="UP000253792">
    <property type="component" value="Unassembled WGS sequence"/>
</dbReference>
<evidence type="ECO:0000259" key="1">
    <source>
        <dbReference type="Pfam" id="PF13338"/>
    </source>
</evidence>
<dbReference type="OrthoDB" id="3356078at2"/>
<proteinExistence type="predicted"/>